<dbReference type="GO" id="GO:0035195">
    <property type="term" value="P:miRNA-mediated post-transcriptional gene silencing"/>
    <property type="evidence" value="ECO:0007669"/>
    <property type="project" value="TreeGrafter"/>
</dbReference>
<reference evidence="11" key="1">
    <citation type="journal article" date="2004" name="Nature">
        <title>Genome duplication in the teleost fish Tetraodon nigroviridis reveals the early vertebrate proto-karyotype.</title>
        <authorList>
            <person name="Jaillon O."/>
            <person name="Aury J.-M."/>
            <person name="Brunet F."/>
            <person name="Petit J.-L."/>
            <person name="Stange-Thomann N."/>
            <person name="Mauceli E."/>
            <person name="Bouneau L."/>
            <person name="Fischer C."/>
            <person name="Ozouf-Costaz C."/>
            <person name="Bernot A."/>
            <person name="Nicaud S."/>
            <person name="Jaffe D."/>
            <person name="Fisher S."/>
            <person name="Lutfalla G."/>
            <person name="Dossat C."/>
            <person name="Segurens B."/>
            <person name="Dasilva C."/>
            <person name="Salanoubat M."/>
            <person name="Levy M."/>
            <person name="Boudet N."/>
            <person name="Castellano S."/>
            <person name="Anthouard V."/>
            <person name="Jubin C."/>
            <person name="Castelli V."/>
            <person name="Katinka M."/>
            <person name="Vacherie B."/>
            <person name="Biemont C."/>
            <person name="Skalli Z."/>
            <person name="Cattolico L."/>
            <person name="Poulain J."/>
            <person name="De Berardinis V."/>
            <person name="Cruaud C."/>
            <person name="Duprat S."/>
            <person name="Brottier P."/>
            <person name="Coutanceau J.-P."/>
            <person name="Gouzy J."/>
            <person name="Parra G."/>
            <person name="Lardier G."/>
            <person name="Chapple C."/>
            <person name="McKernan K.J."/>
            <person name="McEwan P."/>
            <person name="Bosak S."/>
            <person name="Kellis M."/>
            <person name="Volff J.-N."/>
            <person name="Guigo R."/>
            <person name="Zody M.C."/>
            <person name="Mesirov J."/>
            <person name="Lindblad-Toh K."/>
            <person name="Birren B."/>
            <person name="Nusbaum C."/>
            <person name="Kahn D."/>
            <person name="Robinson-Rechavi M."/>
            <person name="Laudet V."/>
            <person name="Schachter V."/>
            <person name="Quetier F."/>
            <person name="Saurin W."/>
            <person name="Scarpelli C."/>
            <person name="Wincker P."/>
            <person name="Lander E.S."/>
            <person name="Weissenbach J."/>
            <person name="Roest Crollius H."/>
        </authorList>
    </citation>
    <scope>NUCLEOTIDE SEQUENCE [LARGE SCALE GENOMIC DNA]</scope>
</reference>
<feature type="region of interest" description="Disordered" evidence="9">
    <location>
        <begin position="556"/>
        <end position="584"/>
    </location>
</feature>
<dbReference type="SUPFAM" id="SSF54928">
    <property type="entry name" value="RNA-binding domain, RBD"/>
    <property type="match status" value="1"/>
</dbReference>
<evidence type="ECO:0000256" key="6">
    <source>
        <dbReference type="ARBA" id="ARBA00023054"/>
    </source>
</evidence>
<evidence type="ECO:0000256" key="1">
    <source>
        <dbReference type="ARBA" id="ARBA00007302"/>
    </source>
</evidence>
<dbReference type="InterPro" id="IPR009060">
    <property type="entry name" value="UBA-like_sf"/>
</dbReference>
<dbReference type="GO" id="GO:0003723">
    <property type="term" value="F:RNA binding"/>
    <property type="evidence" value="ECO:0007669"/>
    <property type="project" value="UniProtKB-KW"/>
</dbReference>
<dbReference type="Gene3D" id="3.30.70.330">
    <property type="match status" value="1"/>
</dbReference>
<dbReference type="InterPro" id="IPR015940">
    <property type="entry name" value="UBA"/>
</dbReference>
<dbReference type="GO" id="GO:0005829">
    <property type="term" value="C:cytosol"/>
    <property type="evidence" value="ECO:0007669"/>
    <property type="project" value="UniProtKB-ARBA"/>
</dbReference>
<dbReference type="InterPro" id="IPR000504">
    <property type="entry name" value="RRM_dom"/>
</dbReference>
<feature type="compositionally biased region" description="Polar residues" evidence="9">
    <location>
        <begin position="1"/>
        <end position="12"/>
    </location>
</feature>
<dbReference type="Pfam" id="PF00076">
    <property type="entry name" value="RRM_1"/>
    <property type="match status" value="1"/>
</dbReference>
<dbReference type="Pfam" id="PF00627">
    <property type="entry name" value="UBA"/>
    <property type="match status" value="1"/>
</dbReference>
<dbReference type="GO" id="GO:0060213">
    <property type="term" value="P:positive regulation of nuclear-transcribed mRNA poly(A) tail shortening"/>
    <property type="evidence" value="ECO:0007669"/>
    <property type="project" value="TreeGrafter"/>
</dbReference>
<feature type="compositionally biased region" description="Low complexity" evidence="9">
    <location>
        <begin position="431"/>
        <end position="447"/>
    </location>
</feature>
<dbReference type="SUPFAM" id="SSF46934">
    <property type="entry name" value="UBA-like"/>
    <property type="match status" value="1"/>
</dbReference>
<name>Q4T0A8_TETNG</name>
<sequence length="802" mass="85376">MDSVVQHQSGPSHSRGPLAAQGWGEIPSSHTKSESSWGDPAPSPVTVDNGTSAWGKPTGGCSSWGDSNPGMAPTSCKPAPKPMQDGWGGGGDEMNLSGGQWDAEDGDMWNSAASQESNSSCNSWGNASKKIAQKGKVPGKQEDTWIMNRLIKQLTDMGFPRDPAEEALKSNNMNLDQAMSALLEKKTELDKRGMAITGHDYNSSSTALTVCSKKHWSESCTFNHTNKPSTYDSSESTLPAATGLPAFTNSAADVAGAAKCFRPHSTTRAASKFTFMTVKLSHLGCFVIHRTQLFLTVFCTSLFLFTVLALHSSCIGRDSKVVYVVMASQVARTISNMQQQIQQHQRQLAQALLMKQQQQQPPPSHSGLHPSGAKSTLDSFPGHPQAPGFPDMQTKEPQSSPNTYSSYSLEPNLGKHGANLCPPGKPHQLEDSYSPYSLMPSSDSPSSPLVPPDNWGQGKSSSDKMANGTNINWPPEFCPGVPWKGLQNIDPETDPNVTPGSVPSGPTINTTIQDVNRYLLRDRSGGKLSEMKSTWSPGPISHSQASLSHDLWKVPQAPRSANTAPSRPPPGLTNTKPASTWGGTSLGLAQGWSSSYTTGTTWSTDSSTRTSSWLVLRNLTPQIDGSTLRTLCMQHGPLITFHLNLTQGSAVVRYSSKDEAAKAQKSLHMCVLGNTTILAEFAGEEEVNRFFAQGQLLGGTTSWQATPGTNQTRMGGASSGAAHPIGHSSHWNNNNNGSNSNSSSNSSGGGGAAKTGGELLWGGVQQYSSLWRPPSAEEGRVMGSPTPINTLLPGDLLSGESM</sequence>
<dbReference type="GO" id="GO:0006417">
    <property type="term" value="P:regulation of translation"/>
    <property type="evidence" value="ECO:0007669"/>
    <property type="project" value="UniProtKB-KW"/>
</dbReference>
<feature type="compositionally biased region" description="Polar residues" evidence="9">
    <location>
        <begin position="701"/>
        <end position="713"/>
    </location>
</feature>
<keyword evidence="3" id="KW-0597">Phosphoprotein</keyword>
<dbReference type="AlphaFoldDB" id="Q4T0A8"/>
<dbReference type="Pfam" id="PF16608">
    <property type="entry name" value="TNRC6-PABC_bdg"/>
    <property type="match status" value="1"/>
</dbReference>
<feature type="region of interest" description="Disordered" evidence="9">
    <location>
        <begin position="774"/>
        <end position="802"/>
    </location>
</feature>
<dbReference type="PANTHER" id="PTHR13020">
    <property type="entry name" value="TRINUCLEOTIDE REPEAT-CONTAINING GENE 6"/>
    <property type="match status" value="1"/>
</dbReference>
<evidence type="ECO:0000256" key="4">
    <source>
        <dbReference type="ARBA" id="ARBA00022845"/>
    </source>
</evidence>
<dbReference type="InterPro" id="IPR041917">
    <property type="entry name" value="TNR6C_UBA"/>
</dbReference>
<dbReference type="InterPro" id="IPR012677">
    <property type="entry name" value="Nucleotide-bd_a/b_plait_sf"/>
</dbReference>
<feature type="region of interest" description="Disordered" evidence="9">
    <location>
        <begin position="352"/>
        <end position="470"/>
    </location>
</feature>
<dbReference type="Gene3D" id="1.10.8.10">
    <property type="entry name" value="DNA helicase RuvA subunit, C-terminal domain"/>
    <property type="match status" value="1"/>
</dbReference>
<dbReference type="KEGG" id="tng:GSTEN00009435G001"/>
<proteinExistence type="inferred from homology"/>
<dbReference type="FunFam" id="1.10.8.10:FF:000027">
    <property type="entry name" value="Trinucleotide repeat-containing gene 6C protein"/>
    <property type="match status" value="1"/>
</dbReference>
<organism evidence="11">
    <name type="scientific">Tetraodon nigroviridis</name>
    <name type="common">Spotted green pufferfish</name>
    <name type="synonym">Chelonodon nigroviridis</name>
    <dbReference type="NCBI Taxonomy" id="99883"/>
    <lineage>
        <taxon>Eukaryota</taxon>
        <taxon>Metazoa</taxon>
        <taxon>Chordata</taxon>
        <taxon>Craniata</taxon>
        <taxon>Vertebrata</taxon>
        <taxon>Euteleostomi</taxon>
        <taxon>Actinopterygii</taxon>
        <taxon>Neopterygii</taxon>
        <taxon>Teleostei</taxon>
        <taxon>Neoteleostei</taxon>
        <taxon>Acanthomorphata</taxon>
        <taxon>Eupercaria</taxon>
        <taxon>Tetraodontiformes</taxon>
        <taxon>Tetradontoidea</taxon>
        <taxon>Tetraodontidae</taxon>
        <taxon>Tetraodon</taxon>
    </lineage>
</organism>
<keyword evidence="5" id="KW-0694">RNA-binding</keyword>
<dbReference type="CDD" id="cd14283">
    <property type="entry name" value="UBA_TNR6C"/>
    <property type="match status" value="1"/>
</dbReference>
<dbReference type="InterPro" id="IPR052068">
    <property type="entry name" value="GW182_domain"/>
</dbReference>
<feature type="compositionally biased region" description="Polar residues" evidence="9">
    <location>
        <begin position="531"/>
        <end position="547"/>
    </location>
</feature>
<feature type="compositionally biased region" description="Polar residues" evidence="9">
    <location>
        <begin position="111"/>
        <end position="125"/>
    </location>
</feature>
<keyword evidence="4" id="KW-0810">Translation regulation</keyword>
<feature type="compositionally biased region" description="Polar residues" evidence="9">
    <location>
        <begin position="457"/>
        <end position="470"/>
    </location>
</feature>
<evidence type="ECO:0000256" key="3">
    <source>
        <dbReference type="ARBA" id="ARBA00022553"/>
    </source>
</evidence>
<keyword evidence="2" id="KW-0488">Methylation</keyword>
<dbReference type="InterPro" id="IPR019486">
    <property type="entry name" value="Argonaute_hook_dom"/>
</dbReference>
<dbReference type="InterPro" id="IPR035979">
    <property type="entry name" value="RBD_domain_sf"/>
</dbReference>
<evidence type="ECO:0000313" key="11">
    <source>
        <dbReference type="EMBL" id="CAF93674.1"/>
    </source>
</evidence>
<comment type="similarity">
    <text evidence="1">Belongs to the GW182 family.</text>
</comment>
<dbReference type="SMART" id="SM00165">
    <property type="entry name" value="UBA"/>
    <property type="match status" value="1"/>
</dbReference>
<keyword evidence="7" id="KW-0943">RNA-mediated gene silencing</keyword>
<evidence type="ECO:0000256" key="7">
    <source>
        <dbReference type="ARBA" id="ARBA00023158"/>
    </source>
</evidence>
<dbReference type="PROSITE" id="PS50030">
    <property type="entry name" value="UBA"/>
    <property type="match status" value="1"/>
</dbReference>
<feature type="compositionally biased region" description="Low complexity" evidence="9">
    <location>
        <begin position="726"/>
        <end position="746"/>
    </location>
</feature>
<comment type="caution">
    <text evidence="11">The sequence shown here is derived from an EMBL/GenBank/DDBJ whole genome shotgun (WGS) entry which is preliminary data.</text>
</comment>
<evidence type="ECO:0000256" key="8">
    <source>
        <dbReference type="ARBA" id="ARBA00073415"/>
    </source>
</evidence>
<gene>
    <name evidence="11" type="ORF">GSTENG00009435001</name>
</gene>
<feature type="region of interest" description="Disordered" evidence="9">
    <location>
        <begin position="701"/>
        <end position="757"/>
    </location>
</feature>
<feature type="domain" description="UBA" evidence="10">
    <location>
        <begin position="140"/>
        <end position="185"/>
    </location>
</feature>
<dbReference type="Pfam" id="PF12938">
    <property type="entry name" value="M_domain"/>
    <property type="match status" value="1"/>
</dbReference>
<evidence type="ECO:0000256" key="2">
    <source>
        <dbReference type="ARBA" id="ARBA00022481"/>
    </source>
</evidence>
<dbReference type="FunFam" id="3.30.70.330:FF:000011">
    <property type="entry name" value="trinucleotide repeat-containing gene 6A protein-like"/>
    <property type="match status" value="1"/>
</dbReference>
<feature type="compositionally biased region" description="Polar residues" evidence="9">
    <location>
        <begin position="395"/>
        <end position="409"/>
    </location>
</feature>
<keyword evidence="6" id="KW-0175">Coiled coil</keyword>
<dbReference type="EMBL" id="CAAE01011271">
    <property type="protein sequence ID" value="CAF93674.1"/>
    <property type="molecule type" value="Genomic_DNA"/>
</dbReference>
<dbReference type="InterPro" id="IPR032226">
    <property type="entry name" value="TNRC6_PABC-bd"/>
</dbReference>
<reference evidence="11" key="2">
    <citation type="submission" date="2004-02" db="EMBL/GenBank/DDBJ databases">
        <authorList>
            <consortium name="Genoscope"/>
            <consortium name="Whitehead Institute Centre for Genome Research"/>
        </authorList>
    </citation>
    <scope>NUCLEOTIDE SEQUENCE</scope>
</reference>
<feature type="region of interest" description="Disordered" evidence="9">
    <location>
        <begin position="1"/>
        <end position="125"/>
    </location>
</feature>
<dbReference type="Pfam" id="PF10427">
    <property type="entry name" value="Ago_hook"/>
    <property type="match status" value="1"/>
</dbReference>
<dbReference type="InterPro" id="IPR026805">
    <property type="entry name" value="GW182_M_dom"/>
</dbReference>
<feature type="region of interest" description="Disordered" evidence="9">
    <location>
        <begin position="528"/>
        <end position="547"/>
    </location>
</feature>
<evidence type="ECO:0000259" key="10">
    <source>
        <dbReference type="PROSITE" id="PS50030"/>
    </source>
</evidence>
<dbReference type="GO" id="GO:0005654">
    <property type="term" value="C:nucleoplasm"/>
    <property type="evidence" value="ECO:0007669"/>
    <property type="project" value="TreeGrafter"/>
</dbReference>
<feature type="compositionally biased region" description="Polar residues" evidence="9">
    <location>
        <begin position="572"/>
        <end position="583"/>
    </location>
</feature>
<protein>
    <recommendedName>
        <fullName evidence="8">Trinucleotide repeat-containing gene 6C protein</fullName>
    </recommendedName>
</protein>
<dbReference type="OrthoDB" id="5919166at2759"/>
<accession>Q4T0A8</accession>
<evidence type="ECO:0000256" key="9">
    <source>
        <dbReference type="SAM" id="MobiDB-lite"/>
    </source>
</evidence>
<dbReference type="PANTHER" id="PTHR13020:SF9">
    <property type="entry name" value="TRINUCLEOTIDE REPEAT-CONTAINING GENE 6C PROTEIN"/>
    <property type="match status" value="1"/>
</dbReference>
<evidence type="ECO:0000256" key="5">
    <source>
        <dbReference type="ARBA" id="ARBA00022884"/>
    </source>
</evidence>
<dbReference type="GO" id="GO:0000932">
    <property type="term" value="C:P-body"/>
    <property type="evidence" value="ECO:0007669"/>
    <property type="project" value="TreeGrafter"/>
</dbReference>